<keyword evidence="3 5" id="KW-0687">Ribonucleoprotein</keyword>
<dbReference type="AlphaFoldDB" id="A0A6J5JZA5"/>
<dbReference type="InterPro" id="IPR034704">
    <property type="entry name" value="Ribosomal_bL28/bL31-like_sf"/>
</dbReference>
<accession>A0A6J5JZA5</accession>
<name>A0A6J5JZA5_9GAMM</name>
<proteinExistence type="inferred from homology"/>
<dbReference type="Proteomes" id="UP000509549">
    <property type="component" value="Chromosome"/>
</dbReference>
<dbReference type="EMBL" id="LR794158">
    <property type="protein sequence ID" value="CAB3976429.1"/>
    <property type="molecule type" value="Genomic_DNA"/>
</dbReference>
<evidence type="ECO:0000256" key="3">
    <source>
        <dbReference type="ARBA" id="ARBA00023274"/>
    </source>
</evidence>
<evidence type="ECO:0000256" key="1">
    <source>
        <dbReference type="ARBA" id="ARBA00008760"/>
    </source>
</evidence>
<keyword evidence="7" id="KW-1185">Reference proteome</keyword>
<reference evidence="6 7" key="1">
    <citation type="submission" date="2020-04" db="EMBL/GenBank/DDBJ databases">
        <authorList>
            <person name="Graf S J."/>
        </authorList>
    </citation>
    <scope>NUCLEOTIDE SEQUENCE [LARGE SCALE GENOMIC DNA]</scope>
    <source>
        <strain evidence="6">1</strain>
    </source>
</reference>
<dbReference type="GO" id="GO:0005840">
    <property type="term" value="C:ribosome"/>
    <property type="evidence" value="ECO:0007669"/>
    <property type="project" value="UniProtKB-KW"/>
</dbReference>
<dbReference type="InterPro" id="IPR037147">
    <property type="entry name" value="Ribosomal_bL28_sf"/>
</dbReference>
<evidence type="ECO:0000313" key="7">
    <source>
        <dbReference type="Proteomes" id="UP000509549"/>
    </source>
</evidence>
<comment type="similarity">
    <text evidence="1 5">Belongs to the bacterial ribosomal protein bL28 family.</text>
</comment>
<dbReference type="KEGG" id="acil:ESZ_00235"/>
<dbReference type="GO" id="GO:0006412">
    <property type="term" value="P:translation"/>
    <property type="evidence" value="ECO:0007669"/>
    <property type="project" value="UniProtKB-UniRule"/>
</dbReference>
<dbReference type="InterPro" id="IPR001383">
    <property type="entry name" value="Ribosomal_bL28_bact-type"/>
</dbReference>
<evidence type="ECO:0000256" key="5">
    <source>
        <dbReference type="HAMAP-Rule" id="MF_00373"/>
    </source>
</evidence>
<dbReference type="PANTHER" id="PTHR13528:SF2">
    <property type="entry name" value="LARGE RIBOSOMAL SUBUNIT PROTEIN BL28M"/>
    <property type="match status" value="1"/>
</dbReference>
<keyword evidence="2 5" id="KW-0689">Ribosomal protein</keyword>
<dbReference type="Gene3D" id="2.30.170.40">
    <property type="entry name" value="Ribosomal protein L28/L24"/>
    <property type="match status" value="1"/>
</dbReference>
<dbReference type="Pfam" id="PF00830">
    <property type="entry name" value="Ribosomal_L28"/>
    <property type="match status" value="1"/>
</dbReference>
<protein>
    <recommendedName>
        <fullName evidence="4 5">Large ribosomal subunit protein bL28</fullName>
    </recommendedName>
</protein>
<dbReference type="NCBIfam" id="TIGR00009">
    <property type="entry name" value="L28"/>
    <property type="match status" value="1"/>
</dbReference>
<dbReference type="SUPFAM" id="SSF143800">
    <property type="entry name" value="L28p-like"/>
    <property type="match status" value="1"/>
</dbReference>
<dbReference type="PANTHER" id="PTHR13528">
    <property type="entry name" value="39S RIBOSOMAL PROTEIN L28, MITOCHONDRIAL"/>
    <property type="match status" value="1"/>
</dbReference>
<gene>
    <name evidence="5 6" type="primary">rpmB</name>
    <name evidence="6" type="ORF">ESZ_00235</name>
</gene>
<sequence length="73" mass="8592">MSKCCFVTGKKVSFGNNVSNSNRKIRRKFLPNLHKHRFWSYEKGCFIKINLSKKGLRFINKIGIDNFIKNNKV</sequence>
<evidence type="ECO:0000256" key="2">
    <source>
        <dbReference type="ARBA" id="ARBA00022980"/>
    </source>
</evidence>
<organism evidence="6 7">
    <name type="scientific">Candidatus Azoamicus ciliaticola</name>
    <dbReference type="NCBI Taxonomy" id="2652803"/>
    <lineage>
        <taxon>Bacteria</taxon>
        <taxon>Pseudomonadati</taxon>
        <taxon>Pseudomonadota</taxon>
        <taxon>Gammaproteobacteria</taxon>
        <taxon>Candidatus Azoamicaceae</taxon>
        <taxon>Candidatus Azoamicus</taxon>
    </lineage>
</organism>
<evidence type="ECO:0000313" key="6">
    <source>
        <dbReference type="EMBL" id="CAB3976429.1"/>
    </source>
</evidence>
<dbReference type="InterPro" id="IPR026569">
    <property type="entry name" value="Ribosomal_bL28"/>
</dbReference>
<dbReference type="RefSeq" id="WP_176604956.1">
    <property type="nucleotide sequence ID" value="NZ_LR794158.1"/>
</dbReference>
<dbReference type="HAMAP" id="MF_00373">
    <property type="entry name" value="Ribosomal_bL28"/>
    <property type="match status" value="1"/>
</dbReference>
<dbReference type="GO" id="GO:0003735">
    <property type="term" value="F:structural constituent of ribosome"/>
    <property type="evidence" value="ECO:0007669"/>
    <property type="project" value="InterPro"/>
</dbReference>
<dbReference type="GO" id="GO:1990904">
    <property type="term" value="C:ribonucleoprotein complex"/>
    <property type="evidence" value="ECO:0007669"/>
    <property type="project" value="UniProtKB-KW"/>
</dbReference>
<evidence type="ECO:0000256" key="4">
    <source>
        <dbReference type="ARBA" id="ARBA00035174"/>
    </source>
</evidence>